<sequence>MGTEAMSLQRSAISFFSPFSAFYEAKR</sequence>
<dbReference type="KEGG" id="mox:DAMO_3039"/>
<gene>
    <name evidence="1" type="ORF">DAMO_3039</name>
</gene>
<proteinExistence type="predicted"/>
<name>D5MMJ0_METO1</name>
<dbReference type="EMBL" id="FP565575">
    <property type="protein sequence ID" value="CBE70112.1"/>
    <property type="molecule type" value="Genomic_DNA"/>
</dbReference>
<dbReference type="AlphaFoldDB" id="D5MMJ0"/>
<evidence type="ECO:0000313" key="2">
    <source>
        <dbReference type="Proteomes" id="UP000006898"/>
    </source>
</evidence>
<organism evidence="1 2">
    <name type="scientific">Methylomirabilis oxygeniifera</name>
    <dbReference type="NCBI Taxonomy" id="671143"/>
    <lineage>
        <taxon>Bacteria</taxon>
        <taxon>Candidatus Methylomirabilota</taxon>
        <taxon>Candidatus Methylomirabilia</taxon>
        <taxon>Candidatus Methylomirabilales</taxon>
        <taxon>Candidatus Methylomirabilaceae</taxon>
        <taxon>Candidatus Methylomirabilis</taxon>
    </lineage>
</organism>
<accession>D5MMJ0</accession>
<protein>
    <submittedName>
        <fullName evidence="1">Uncharacterized protein</fullName>
    </submittedName>
</protein>
<dbReference type="Proteomes" id="UP000006898">
    <property type="component" value="Chromosome"/>
</dbReference>
<dbReference type="HOGENOM" id="CLU_3414613_0_0_0"/>
<reference evidence="1 2" key="1">
    <citation type="journal article" date="2010" name="Nature">
        <title>Nitrite-driven anaerobic methane oxidation by oxygenic bacteria.</title>
        <authorList>
            <person name="Ettwig K.F."/>
            <person name="Butler M.K."/>
            <person name="Le Paslier D."/>
            <person name="Pelletier E."/>
            <person name="Mangenot S."/>
            <person name="Kuypers M.M.M."/>
            <person name="Schreiber F."/>
            <person name="Dutilh B.E."/>
            <person name="Zedelius J."/>
            <person name="de Beer D."/>
            <person name="Gloerich J."/>
            <person name="Wessels H.J.C.T."/>
            <person name="van Allen T."/>
            <person name="Luesken F."/>
            <person name="Wu M."/>
            <person name="van de Pas-Schoonen K.T."/>
            <person name="Op den Camp H.J.M."/>
            <person name="Janssen-Megens E.M."/>
            <person name="Francoijs K-J."/>
            <person name="Stunnenberg H."/>
            <person name="Weissenbach J."/>
            <person name="Jetten M.S.M."/>
            <person name="Strous M."/>
        </authorList>
    </citation>
    <scope>NUCLEOTIDE SEQUENCE [LARGE SCALE GENOMIC DNA]</scope>
</reference>
<evidence type="ECO:0000313" key="1">
    <source>
        <dbReference type="EMBL" id="CBE70112.1"/>
    </source>
</evidence>